<dbReference type="EMBL" id="JADMLG010000018">
    <property type="protein sequence ID" value="MBH0780857.1"/>
    <property type="molecule type" value="Genomic_DNA"/>
</dbReference>
<dbReference type="InterPro" id="IPR020806">
    <property type="entry name" value="PKS_PP-bd"/>
</dbReference>
<dbReference type="Gene3D" id="1.10.1200.10">
    <property type="entry name" value="ACP-like"/>
    <property type="match status" value="1"/>
</dbReference>
<dbReference type="SUPFAM" id="SSF47336">
    <property type="entry name" value="ACP-like"/>
    <property type="match status" value="1"/>
</dbReference>
<accession>A0A931IIY6</accession>
<sequence>MSASTDVAISAMLRTRLARRLGEEDALSWLSDTEPLAEAGVDSILIIGIVGELEQQLGVTLGDDAVLEAATIGSLAAALSRGERS</sequence>
<gene>
    <name evidence="4" type="ORF">IT779_31765</name>
</gene>
<keyword evidence="5" id="KW-1185">Reference proteome</keyword>
<organism evidence="4 5">
    <name type="scientific">Nocardia bovistercoris</name>
    <dbReference type="NCBI Taxonomy" id="2785916"/>
    <lineage>
        <taxon>Bacteria</taxon>
        <taxon>Bacillati</taxon>
        <taxon>Actinomycetota</taxon>
        <taxon>Actinomycetes</taxon>
        <taxon>Mycobacteriales</taxon>
        <taxon>Nocardiaceae</taxon>
        <taxon>Nocardia</taxon>
    </lineage>
</organism>
<proteinExistence type="predicted"/>
<evidence type="ECO:0000259" key="3">
    <source>
        <dbReference type="PROSITE" id="PS50075"/>
    </source>
</evidence>
<dbReference type="Proteomes" id="UP000655751">
    <property type="component" value="Unassembled WGS sequence"/>
</dbReference>
<dbReference type="RefSeq" id="WP_196153163.1">
    <property type="nucleotide sequence ID" value="NZ_JADMLG010000018.1"/>
</dbReference>
<dbReference type="InterPro" id="IPR006162">
    <property type="entry name" value="Ppantetheine_attach_site"/>
</dbReference>
<feature type="domain" description="Carrier" evidence="3">
    <location>
        <begin position="7"/>
        <end position="83"/>
    </location>
</feature>
<dbReference type="InterPro" id="IPR036736">
    <property type="entry name" value="ACP-like_sf"/>
</dbReference>
<keyword evidence="1" id="KW-0596">Phosphopantetheine</keyword>
<evidence type="ECO:0000313" key="5">
    <source>
        <dbReference type="Proteomes" id="UP000655751"/>
    </source>
</evidence>
<dbReference type="AlphaFoldDB" id="A0A931IIY6"/>
<reference evidence="4" key="1">
    <citation type="submission" date="2020-11" db="EMBL/GenBank/DDBJ databases">
        <title>Nocardia NEAU-351.nov., a novel actinomycete isolated from the cow dung.</title>
        <authorList>
            <person name="Zhang X."/>
        </authorList>
    </citation>
    <scope>NUCLEOTIDE SEQUENCE</scope>
    <source>
        <strain evidence="4">NEAU-351</strain>
    </source>
</reference>
<evidence type="ECO:0000313" key="4">
    <source>
        <dbReference type="EMBL" id="MBH0780857.1"/>
    </source>
</evidence>
<dbReference type="Pfam" id="PF00550">
    <property type="entry name" value="PP-binding"/>
    <property type="match status" value="1"/>
</dbReference>
<dbReference type="SMART" id="SM00823">
    <property type="entry name" value="PKS_PP"/>
    <property type="match status" value="1"/>
</dbReference>
<comment type="caution">
    <text evidence="4">The sequence shown here is derived from an EMBL/GenBank/DDBJ whole genome shotgun (WGS) entry which is preliminary data.</text>
</comment>
<protein>
    <submittedName>
        <fullName evidence="4">Acyl carrier protein</fullName>
    </submittedName>
</protein>
<dbReference type="InterPro" id="IPR009081">
    <property type="entry name" value="PP-bd_ACP"/>
</dbReference>
<evidence type="ECO:0000256" key="2">
    <source>
        <dbReference type="ARBA" id="ARBA00022553"/>
    </source>
</evidence>
<dbReference type="GO" id="GO:0031177">
    <property type="term" value="F:phosphopantetheine binding"/>
    <property type="evidence" value="ECO:0007669"/>
    <property type="project" value="InterPro"/>
</dbReference>
<dbReference type="PROSITE" id="PS50075">
    <property type="entry name" value="CARRIER"/>
    <property type="match status" value="1"/>
</dbReference>
<name>A0A931IIY6_9NOCA</name>
<keyword evidence="2" id="KW-0597">Phosphoprotein</keyword>
<dbReference type="PROSITE" id="PS00012">
    <property type="entry name" value="PHOSPHOPANTETHEINE"/>
    <property type="match status" value="1"/>
</dbReference>
<evidence type="ECO:0000256" key="1">
    <source>
        <dbReference type="ARBA" id="ARBA00022450"/>
    </source>
</evidence>